<dbReference type="AlphaFoldDB" id="A0A3N0GVJ2"/>
<protein>
    <submittedName>
        <fullName evidence="5">1-acyl-sn-glycerol-3-phosphate acyltransferase</fullName>
    </submittedName>
</protein>
<feature type="region of interest" description="Disordered" evidence="3">
    <location>
        <begin position="235"/>
        <end position="256"/>
    </location>
</feature>
<keyword evidence="1 5" id="KW-0808">Transferase</keyword>
<gene>
    <name evidence="5" type="ORF">EFL26_06370</name>
</gene>
<reference evidence="5 6" key="1">
    <citation type="submission" date="2018-11" db="EMBL/GenBank/DDBJ databases">
        <authorList>
            <person name="Li F."/>
        </authorList>
    </citation>
    <scope>NUCLEOTIDE SEQUENCE [LARGE SCALE GENOMIC DNA]</scope>
    <source>
        <strain evidence="5 6">Gsoil 818</strain>
    </source>
</reference>
<comment type="caution">
    <text evidence="5">The sequence shown here is derived from an EMBL/GenBank/DDBJ whole genome shotgun (WGS) entry which is preliminary data.</text>
</comment>
<keyword evidence="6" id="KW-1185">Reference proteome</keyword>
<evidence type="ECO:0000313" key="5">
    <source>
        <dbReference type="EMBL" id="RNM16168.1"/>
    </source>
</evidence>
<dbReference type="PANTHER" id="PTHR10434">
    <property type="entry name" value="1-ACYL-SN-GLYCEROL-3-PHOSPHATE ACYLTRANSFERASE"/>
    <property type="match status" value="1"/>
</dbReference>
<dbReference type="GO" id="GO:0005886">
    <property type="term" value="C:plasma membrane"/>
    <property type="evidence" value="ECO:0007669"/>
    <property type="project" value="TreeGrafter"/>
</dbReference>
<dbReference type="PANTHER" id="PTHR10434:SF55">
    <property type="entry name" value="POSSIBLE ACYLTRANSFERASE"/>
    <property type="match status" value="1"/>
</dbReference>
<evidence type="ECO:0000256" key="3">
    <source>
        <dbReference type="SAM" id="MobiDB-lite"/>
    </source>
</evidence>
<dbReference type="RefSeq" id="WP_123222420.1">
    <property type="nucleotide sequence ID" value="NZ_RJSF01000019.1"/>
</dbReference>
<dbReference type="CDD" id="cd07989">
    <property type="entry name" value="LPLAT_AGPAT-like"/>
    <property type="match status" value="1"/>
</dbReference>
<evidence type="ECO:0000256" key="2">
    <source>
        <dbReference type="ARBA" id="ARBA00023315"/>
    </source>
</evidence>
<evidence type="ECO:0000313" key="6">
    <source>
        <dbReference type="Proteomes" id="UP000279994"/>
    </source>
</evidence>
<evidence type="ECO:0000259" key="4">
    <source>
        <dbReference type="SMART" id="SM00563"/>
    </source>
</evidence>
<name>A0A3N0GVJ2_9ACTN</name>
<dbReference type="SUPFAM" id="SSF69593">
    <property type="entry name" value="Glycerol-3-phosphate (1)-acyltransferase"/>
    <property type="match status" value="1"/>
</dbReference>
<proteinExistence type="predicted"/>
<feature type="domain" description="Phospholipid/glycerol acyltransferase" evidence="4">
    <location>
        <begin position="46"/>
        <end position="164"/>
    </location>
</feature>
<dbReference type="Proteomes" id="UP000279994">
    <property type="component" value="Unassembled WGS sequence"/>
</dbReference>
<organism evidence="5 6">
    <name type="scientific">Nocardioides pocheonensis</name>
    <dbReference type="NCBI Taxonomy" id="661485"/>
    <lineage>
        <taxon>Bacteria</taxon>
        <taxon>Bacillati</taxon>
        <taxon>Actinomycetota</taxon>
        <taxon>Actinomycetes</taxon>
        <taxon>Propionibacteriales</taxon>
        <taxon>Nocardioidaceae</taxon>
        <taxon>Nocardioides</taxon>
    </lineage>
</organism>
<dbReference type="EMBL" id="RJSF01000019">
    <property type="protein sequence ID" value="RNM16168.1"/>
    <property type="molecule type" value="Genomic_DNA"/>
</dbReference>
<dbReference type="GO" id="GO:0003841">
    <property type="term" value="F:1-acylglycerol-3-phosphate O-acyltransferase activity"/>
    <property type="evidence" value="ECO:0007669"/>
    <property type="project" value="TreeGrafter"/>
</dbReference>
<evidence type="ECO:0000256" key="1">
    <source>
        <dbReference type="ARBA" id="ARBA00022679"/>
    </source>
</evidence>
<dbReference type="Pfam" id="PF01553">
    <property type="entry name" value="Acyltransferase"/>
    <property type="match status" value="1"/>
</dbReference>
<dbReference type="GO" id="GO:0006654">
    <property type="term" value="P:phosphatidic acid biosynthetic process"/>
    <property type="evidence" value="ECO:0007669"/>
    <property type="project" value="TreeGrafter"/>
</dbReference>
<dbReference type="SMART" id="SM00563">
    <property type="entry name" value="PlsC"/>
    <property type="match status" value="1"/>
</dbReference>
<accession>A0A3N0GVJ2</accession>
<keyword evidence="2 5" id="KW-0012">Acyltransferase</keyword>
<dbReference type="OrthoDB" id="9806008at2"/>
<sequence length="256" mass="28231">MLKVRKVQEKRGWAWATVVAIIKPLLITTTKHEWIDGEKIPASGGCVVAMNHISHIDPLTLGWLLYEHGRLVRYLAKDALFETPVVKHIVRDAKQIPVSRLTSDAAKAFDAACQAVRDGECVGVYPEGTITKDPTGWPMRGKTGAARIALETGCPVIPIGQWGAQDILPAYSLRFHAFPRRTAHYKVGDPVDLSDLVGRPITNDLLQEATERIMAAITDLVADLRGEPAPAVRFDPRAAGVRQIGNPRKDKKRRRA</sequence>
<dbReference type="InterPro" id="IPR002123">
    <property type="entry name" value="Plipid/glycerol_acylTrfase"/>
</dbReference>